<name>A0ABM1NBU0_NICVS</name>
<feature type="region of interest" description="Disordered" evidence="1">
    <location>
        <begin position="438"/>
        <end position="461"/>
    </location>
</feature>
<dbReference type="GeneID" id="108567976"/>
<feature type="compositionally biased region" description="Polar residues" evidence="1">
    <location>
        <begin position="515"/>
        <end position="530"/>
    </location>
</feature>
<evidence type="ECO:0000256" key="1">
    <source>
        <dbReference type="SAM" id="MobiDB-lite"/>
    </source>
</evidence>
<feature type="region of interest" description="Disordered" evidence="1">
    <location>
        <begin position="158"/>
        <end position="196"/>
    </location>
</feature>
<dbReference type="RefSeq" id="XP_017784290.1">
    <property type="nucleotide sequence ID" value="XM_017928801.1"/>
</dbReference>
<evidence type="ECO:0000256" key="2">
    <source>
        <dbReference type="SAM" id="SignalP"/>
    </source>
</evidence>
<sequence length="546" mass="58999">MVYCARGLLVLVLLAAAVLHARAMEKVTRDKRTLDLVLRSVADVFGYDVQKRPTVLPPPPLPPAKPTFFPPPLKPLPPPARRFFPAPKAVASPPPAQTQAPAAVAPAAPAPAVPPVAPVAPAPAVPPAAPVAKPPVAAAPAPAAPVAKPIAAVPAPAAQSPAANSPMRRPVMRPLKAVPNTPPARPPPPPRPTVPPLLTENIRKTFNIAFNYNRGIQTQAPPVPAAPPAPPAPAAQPAPPPPPSPAAPAAPPPPPPPPQRPVKSRPRPFRPPQATPAKQPPPTTAIPPPPPPPPTTTKTPPPPPPMNLPPPPPKAPVAPKPAQQTEYEDDEDYYQNYDNRDNEAYYDYADAEQPAQPAPADTRVNYEDSKQRFRQSVEAFWEGSPWIQQNNGYKYLTNPEEPAKYEEYELPEESQQKKRKYPKKAIYVKPQYYGTLPAPLHQLDGKQHPGAAPSPFDAESAATEIKAHIQEAQPVVSKYVPDSYDANFSFEMPEPQPFNYTQHERLTAYEDSDSDLSPNSHRSESQSNKHIMFVSSQPNITQTIIY</sequence>
<feature type="compositionally biased region" description="Pro residues" evidence="1">
    <location>
        <begin position="269"/>
        <end position="319"/>
    </location>
</feature>
<feature type="region of interest" description="Disordered" evidence="1">
    <location>
        <begin position="488"/>
        <end position="530"/>
    </location>
</feature>
<feature type="compositionally biased region" description="Low complexity" evidence="1">
    <location>
        <begin position="351"/>
        <end position="361"/>
    </location>
</feature>
<keyword evidence="2" id="KW-0732">Signal</keyword>
<proteinExistence type="predicted"/>
<reference evidence="4" key="1">
    <citation type="submission" date="2025-08" db="UniProtKB">
        <authorList>
            <consortium name="RefSeq"/>
        </authorList>
    </citation>
    <scope>IDENTIFICATION</scope>
    <source>
        <tissue evidence="4">Whole Larva</tissue>
    </source>
</reference>
<gene>
    <name evidence="4" type="primary">LOC108567976</name>
</gene>
<evidence type="ECO:0000313" key="3">
    <source>
        <dbReference type="Proteomes" id="UP000695000"/>
    </source>
</evidence>
<feature type="signal peptide" evidence="2">
    <location>
        <begin position="1"/>
        <end position="23"/>
    </location>
</feature>
<feature type="compositionally biased region" description="Pro residues" evidence="1">
    <location>
        <begin position="221"/>
        <end position="260"/>
    </location>
</feature>
<evidence type="ECO:0000313" key="4">
    <source>
        <dbReference type="RefSeq" id="XP_017784290.1"/>
    </source>
</evidence>
<feature type="compositionally biased region" description="Pro residues" evidence="1">
    <location>
        <begin position="180"/>
        <end position="195"/>
    </location>
</feature>
<dbReference type="Proteomes" id="UP000695000">
    <property type="component" value="Unplaced"/>
</dbReference>
<accession>A0ABM1NBU0</accession>
<protein>
    <submittedName>
        <fullName evidence="4">Leucine-rich repeat extensin-like protein 2</fullName>
    </submittedName>
</protein>
<feature type="region of interest" description="Disordered" evidence="1">
    <location>
        <begin position="217"/>
        <end position="365"/>
    </location>
</feature>
<feature type="chain" id="PRO_5047511969" evidence="2">
    <location>
        <begin position="24"/>
        <end position="546"/>
    </location>
</feature>
<organism evidence="3 4">
    <name type="scientific">Nicrophorus vespilloides</name>
    <name type="common">Boreal carrion beetle</name>
    <dbReference type="NCBI Taxonomy" id="110193"/>
    <lineage>
        <taxon>Eukaryota</taxon>
        <taxon>Metazoa</taxon>
        <taxon>Ecdysozoa</taxon>
        <taxon>Arthropoda</taxon>
        <taxon>Hexapoda</taxon>
        <taxon>Insecta</taxon>
        <taxon>Pterygota</taxon>
        <taxon>Neoptera</taxon>
        <taxon>Endopterygota</taxon>
        <taxon>Coleoptera</taxon>
        <taxon>Polyphaga</taxon>
        <taxon>Staphyliniformia</taxon>
        <taxon>Silphidae</taxon>
        <taxon>Nicrophorinae</taxon>
        <taxon>Nicrophorus</taxon>
    </lineage>
</organism>
<keyword evidence="3" id="KW-1185">Reference proteome</keyword>